<comment type="caution">
    <text evidence="4">The sequence shown here is derived from an EMBL/GenBank/DDBJ whole genome shotgun (WGS) entry which is preliminary data.</text>
</comment>
<evidence type="ECO:0000256" key="2">
    <source>
        <dbReference type="ARBA" id="ARBA00022840"/>
    </source>
</evidence>
<evidence type="ECO:0000256" key="1">
    <source>
        <dbReference type="ARBA" id="ARBA00022741"/>
    </source>
</evidence>
<evidence type="ECO:0000313" key="5">
    <source>
        <dbReference type="Proteomes" id="UP000198323"/>
    </source>
</evidence>
<evidence type="ECO:0000256" key="3">
    <source>
        <dbReference type="ARBA" id="ARBA00023239"/>
    </source>
</evidence>
<sequence>MHVSRKFHLKIGIWRSALTMSSDPDVEMRLEKHLPRAVLCKLRQEVLWELYSELWPITSLFVQLQFADKRTVMELSKSLSDSSRMISEIISFTRVKSTKLFCLTKSKTGLRDRPCLGMCYADLLCGLHEAEKTPVNLATRMMMCYPGQVSCDAETYVASCLPSYSYCFKELPKRNMKGVTNPITAYEYIWASPRSIRKVEINLSEHCLEAYKNRGEPHILAFVGVPGSGKSHLLPELAVLGWAAGHRCLESSGIPHYCEELLCYLRCSNMLLFHTGRPDEGGGDNWQSLITKAIGTVSATSSSCTGNDSKRICAIRPDVSLETPILPVTLKGEHLRRARTHTPERFLAEGKWTTAWDEDAAKCSCQCEVITEAVLVPLAHHYTAVSNASQAFYYLLECVAAYLHVSNSTMAPMKLKEAEILRNNLQKQGNPIDLFEEATFFILKGEVCRNMGQVKLAKRMIRQALSLLGMWFPRTSTGAFVKSVWE</sequence>
<dbReference type="Gene3D" id="3.30.70.1230">
    <property type="entry name" value="Nucleotide cyclase"/>
    <property type="match status" value="1"/>
</dbReference>
<keyword evidence="2" id="KW-0067">ATP-binding</keyword>
<accession>A0A226N530</accession>
<dbReference type="Proteomes" id="UP000198323">
    <property type="component" value="Unassembled WGS sequence"/>
</dbReference>
<dbReference type="GO" id="GO:0005524">
    <property type="term" value="F:ATP binding"/>
    <property type="evidence" value="ECO:0007669"/>
    <property type="project" value="UniProtKB-KW"/>
</dbReference>
<dbReference type="SUPFAM" id="SSF55073">
    <property type="entry name" value="Nucleotide cyclase"/>
    <property type="match status" value="1"/>
</dbReference>
<evidence type="ECO:0000313" key="4">
    <source>
        <dbReference type="EMBL" id="OXB62420.1"/>
    </source>
</evidence>
<dbReference type="InterPro" id="IPR029787">
    <property type="entry name" value="Nucleotide_cyclase"/>
</dbReference>
<organism evidence="4 5">
    <name type="scientific">Callipepla squamata</name>
    <name type="common">Scaled quail</name>
    <dbReference type="NCBI Taxonomy" id="9009"/>
    <lineage>
        <taxon>Eukaryota</taxon>
        <taxon>Metazoa</taxon>
        <taxon>Chordata</taxon>
        <taxon>Craniata</taxon>
        <taxon>Vertebrata</taxon>
        <taxon>Euteleostomi</taxon>
        <taxon>Archelosauria</taxon>
        <taxon>Archosauria</taxon>
        <taxon>Dinosauria</taxon>
        <taxon>Saurischia</taxon>
        <taxon>Theropoda</taxon>
        <taxon>Coelurosauria</taxon>
        <taxon>Aves</taxon>
        <taxon>Neognathae</taxon>
        <taxon>Galloanserae</taxon>
        <taxon>Galliformes</taxon>
        <taxon>Odontophoridae</taxon>
        <taxon>Callipepla</taxon>
    </lineage>
</organism>
<reference evidence="4 5" key="1">
    <citation type="submission" date="2016-07" db="EMBL/GenBank/DDBJ databases">
        <title>Disparate Historic Effective Population Sizes Predicted by Modern Levels of Genome Diversity for the Scaled Quail (Callipepla squamata) and the Northern Bobwhite (Colinus virginianus): Inferences from First and Second Generation Draft Genome Assemblies for Sympatric New World Quail.</title>
        <authorList>
            <person name="Oldeschulte D.L."/>
            <person name="Halley Y.A."/>
            <person name="Bhattarai E.K."/>
            <person name="Brashear W.A."/>
            <person name="Hill J."/>
            <person name="Metz R.P."/>
            <person name="Johnson C.D."/>
            <person name="Rollins D."/>
            <person name="Peterson M.J."/>
            <person name="Bickhart D.M."/>
            <person name="Decker J.E."/>
            <person name="Seabury C.M."/>
        </authorList>
    </citation>
    <scope>NUCLEOTIDE SEQUENCE [LARGE SCALE GENOMIC DNA]</scope>
    <source>
        <strain evidence="4 5">Texas</strain>
        <tissue evidence="4">Leg muscle</tissue>
    </source>
</reference>
<keyword evidence="5" id="KW-1185">Reference proteome</keyword>
<dbReference type="PANTHER" id="PTHR16305">
    <property type="entry name" value="TESTICULAR SOLUBLE ADENYLYL CYCLASE"/>
    <property type="match status" value="1"/>
</dbReference>
<keyword evidence="1" id="KW-0547">Nucleotide-binding</keyword>
<dbReference type="OrthoDB" id="9118241at2759"/>
<protein>
    <submittedName>
        <fullName evidence="4">Uncharacterized protein</fullName>
    </submittedName>
</protein>
<dbReference type="GO" id="GO:0005737">
    <property type="term" value="C:cytoplasm"/>
    <property type="evidence" value="ECO:0007669"/>
    <property type="project" value="TreeGrafter"/>
</dbReference>
<proteinExistence type="predicted"/>
<dbReference type="STRING" id="9009.A0A226N530"/>
<keyword evidence="3" id="KW-0456">Lyase</keyword>
<dbReference type="PANTHER" id="PTHR16305:SF28">
    <property type="entry name" value="GUANYLATE CYCLASE DOMAIN-CONTAINING PROTEIN"/>
    <property type="match status" value="1"/>
</dbReference>
<name>A0A226N530_CALSU</name>
<gene>
    <name evidence="4" type="ORF">ASZ78_014021</name>
</gene>
<dbReference type="AlphaFoldDB" id="A0A226N530"/>
<dbReference type="GO" id="GO:0004016">
    <property type="term" value="F:adenylate cyclase activity"/>
    <property type="evidence" value="ECO:0007669"/>
    <property type="project" value="TreeGrafter"/>
</dbReference>
<dbReference type="EMBL" id="MCFN01000217">
    <property type="protein sequence ID" value="OXB62420.1"/>
    <property type="molecule type" value="Genomic_DNA"/>
</dbReference>